<proteinExistence type="predicted"/>
<reference evidence="2" key="1">
    <citation type="submission" date="2010-08" db="EMBL/GenBank/DDBJ databases">
        <authorList>
            <consortium name="Caenorhabditis japonica Sequencing Consortium"/>
            <person name="Wilson R.K."/>
        </authorList>
    </citation>
    <scope>NUCLEOTIDE SEQUENCE [LARGE SCALE GENOMIC DNA]</scope>
    <source>
        <strain evidence="2">DF5081</strain>
    </source>
</reference>
<evidence type="ECO:0000313" key="2">
    <source>
        <dbReference type="Proteomes" id="UP000005237"/>
    </source>
</evidence>
<name>A0A8R1IIJ1_CAEJA</name>
<protein>
    <submittedName>
        <fullName evidence="1">Uncharacterized protein</fullName>
    </submittedName>
</protein>
<accession>A0A8R1IIJ1</accession>
<keyword evidence="2" id="KW-1185">Reference proteome</keyword>
<sequence>MNAAETERRRSVVISGIPEARSGSEISNWKWDHSCLTKVIYGSTTTQQAVLNKAPLLRSFPSGEIPVFIRRLLSREERDRIRKGKSPVGTTTLYLNVKPLVLVNVYRCYTLGHALRTEQWVCKKEKEDESVMV</sequence>
<dbReference type="Proteomes" id="UP000005237">
    <property type="component" value="Unassembled WGS sequence"/>
</dbReference>
<dbReference type="EnsemblMetazoa" id="CJA33621.1">
    <property type="protein sequence ID" value="CJA33621.1"/>
    <property type="gene ID" value="WBGene00209468"/>
</dbReference>
<reference evidence="1" key="2">
    <citation type="submission" date="2022-06" db="UniProtKB">
        <authorList>
            <consortium name="EnsemblMetazoa"/>
        </authorList>
    </citation>
    <scope>IDENTIFICATION</scope>
    <source>
        <strain evidence="1">DF5081</strain>
    </source>
</reference>
<dbReference type="AlphaFoldDB" id="A0A8R1IIJ1"/>
<organism evidence="1 2">
    <name type="scientific">Caenorhabditis japonica</name>
    <dbReference type="NCBI Taxonomy" id="281687"/>
    <lineage>
        <taxon>Eukaryota</taxon>
        <taxon>Metazoa</taxon>
        <taxon>Ecdysozoa</taxon>
        <taxon>Nematoda</taxon>
        <taxon>Chromadorea</taxon>
        <taxon>Rhabditida</taxon>
        <taxon>Rhabditina</taxon>
        <taxon>Rhabditomorpha</taxon>
        <taxon>Rhabditoidea</taxon>
        <taxon>Rhabditidae</taxon>
        <taxon>Peloderinae</taxon>
        <taxon>Caenorhabditis</taxon>
    </lineage>
</organism>
<evidence type="ECO:0000313" key="1">
    <source>
        <dbReference type="EnsemblMetazoa" id="CJA33621.1"/>
    </source>
</evidence>